<name>A0A5A7QH16_STRAF</name>
<accession>A0A5A7QH16</accession>
<feature type="chain" id="PRO_5022885933" evidence="2">
    <location>
        <begin position="23"/>
        <end position="171"/>
    </location>
</feature>
<dbReference type="OrthoDB" id="264354at2759"/>
<feature type="transmembrane region" description="Helical" evidence="1">
    <location>
        <begin position="87"/>
        <end position="107"/>
    </location>
</feature>
<evidence type="ECO:0000313" key="3">
    <source>
        <dbReference type="EMBL" id="GER44354.1"/>
    </source>
</evidence>
<dbReference type="InterPro" id="IPR033275">
    <property type="entry name" value="MARCH-like"/>
</dbReference>
<keyword evidence="1" id="KW-1133">Transmembrane helix</keyword>
<gene>
    <name evidence="3" type="ORF">STAS_21258</name>
</gene>
<evidence type="ECO:0000256" key="2">
    <source>
        <dbReference type="SAM" id="SignalP"/>
    </source>
</evidence>
<dbReference type="GO" id="GO:0004842">
    <property type="term" value="F:ubiquitin-protein transferase activity"/>
    <property type="evidence" value="ECO:0007669"/>
    <property type="project" value="TreeGrafter"/>
</dbReference>
<dbReference type="Pfam" id="PF12428">
    <property type="entry name" value="DUF3675"/>
    <property type="match status" value="1"/>
</dbReference>
<evidence type="ECO:0000313" key="4">
    <source>
        <dbReference type="Proteomes" id="UP000325081"/>
    </source>
</evidence>
<dbReference type="PANTHER" id="PTHR23012">
    <property type="entry name" value="RING/FYVE/PHD ZINC FINGER DOMAIN-CONTAINING"/>
    <property type="match status" value="1"/>
</dbReference>
<keyword evidence="2" id="KW-0732">Signal</keyword>
<dbReference type="Proteomes" id="UP000325081">
    <property type="component" value="Unassembled WGS sequence"/>
</dbReference>
<evidence type="ECO:0000256" key="1">
    <source>
        <dbReference type="SAM" id="Phobius"/>
    </source>
</evidence>
<dbReference type="GO" id="GO:0016567">
    <property type="term" value="P:protein ubiquitination"/>
    <property type="evidence" value="ECO:0007669"/>
    <property type="project" value="TreeGrafter"/>
</dbReference>
<keyword evidence="1" id="KW-0472">Membrane</keyword>
<dbReference type="EMBL" id="BKCP01006915">
    <property type="protein sequence ID" value="GER44354.1"/>
    <property type="molecule type" value="Genomic_DNA"/>
</dbReference>
<organism evidence="3 4">
    <name type="scientific">Striga asiatica</name>
    <name type="common">Asiatic witchweed</name>
    <name type="synonym">Buchnera asiatica</name>
    <dbReference type="NCBI Taxonomy" id="4170"/>
    <lineage>
        <taxon>Eukaryota</taxon>
        <taxon>Viridiplantae</taxon>
        <taxon>Streptophyta</taxon>
        <taxon>Embryophyta</taxon>
        <taxon>Tracheophyta</taxon>
        <taxon>Spermatophyta</taxon>
        <taxon>Magnoliopsida</taxon>
        <taxon>eudicotyledons</taxon>
        <taxon>Gunneridae</taxon>
        <taxon>Pentapetalae</taxon>
        <taxon>asterids</taxon>
        <taxon>lamiids</taxon>
        <taxon>Lamiales</taxon>
        <taxon>Orobanchaceae</taxon>
        <taxon>Buchnereae</taxon>
        <taxon>Striga</taxon>
    </lineage>
</organism>
<feature type="signal peptide" evidence="2">
    <location>
        <begin position="1"/>
        <end position="22"/>
    </location>
</feature>
<keyword evidence="4" id="KW-1185">Reference proteome</keyword>
<sequence length="171" mass="19449">MKKSLKALKALRPLALVRVLSSLHTETVYRDGAMKRAIQLVKFAYRESLGVTRDEQEQENIGQVFETEDYESECAYEANKSASCCRLVALIITALLLTRHLFGVVIGEETYPFSLLTVIIVKSSGIILPMYILTRISAAIHNSIRHHQQIYGMEFENEYGDEQRQNNVLRA</sequence>
<protein>
    <submittedName>
        <fullName evidence="3">RING/FYVE/PHD zinc finger superfamily protein</fullName>
    </submittedName>
</protein>
<dbReference type="AlphaFoldDB" id="A0A5A7QH16"/>
<dbReference type="PANTHER" id="PTHR23012:SF180">
    <property type="entry name" value="RING_FYVE_PHD ZINC FINGER SUPERFAMILY PROTEIN"/>
    <property type="match status" value="1"/>
</dbReference>
<dbReference type="GO" id="GO:0016020">
    <property type="term" value="C:membrane"/>
    <property type="evidence" value="ECO:0007669"/>
    <property type="project" value="TreeGrafter"/>
</dbReference>
<keyword evidence="1" id="KW-0812">Transmembrane</keyword>
<feature type="transmembrane region" description="Helical" evidence="1">
    <location>
        <begin position="113"/>
        <end position="133"/>
    </location>
</feature>
<dbReference type="InterPro" id="IPR022143">
    <property type="entry name" value="DUF3675"/>
</dbReference>
<proteinExistence type="predicted"/>
<reference evidence="4" key="1">
    <citation type="journal article" date="2019" name="Curr. Biol.">
        <title>Genome Sequence of Striga asiatica Provides Insight into the Evolution of Plant Parasitism.</title>
        <authorList>
            <person name="Yoshida S."/>
            <person name="Kim S."/>
            <person name="Wafula E.K."/>
            <person name="Tanskanen J."/>
            <person name="Kim Y.M."/>
            <person name="Honaas L."/>
            <person name="Yang Z."/>
            <person name="Spallek T."/>
            <person name="Conn C.E."/>
            <person name="Ichihashi Y."/>
            <person name="Cheong K."/>
            <person name="Cui S."/>
            <person name="Der J.P."/>
            <person name="Gundlach H."/>
            <person name="Jiao Y."/>
            <person name="Hori C."/>
            <person name="Ishida J.K."/>
            <person name="Kasahara H."/>
            <person name="Kiba T."/>
            <person name="Kim M.S."/>
            <person name="Koo N."/>
            <person name="Laohavisit A."/>
            <person name="Lee Y.H."/>
            <person name="Lumba S."/>
            <person name="McCourt P."/>
            <person name="Mortimer J.C."/>
            <person name="Mutuku J.M."/>
            <person name="Nomura T."/>
            <person name="Sasaki-Sekimoto Y."/>
            <person name="Seto Y."/>
            <person name="Wang Y."/>
            <person name="Wakatake T."/>
            <person name="Sakakibara H."/>
            <person name="Demura T."/>
            <person name="Yamaguchi S."/>
            <person name="Yoneyama K."/>
            <person name="Manabe R.I."/>
            <person name="Nelson D.C."/>
            <person name="Schulman A.H."/>
            <person name="Timko M.P."/>
            <person name="dePamphilis C.W."/>
            <person name="Choi D."/>
            <person name="Shirasu K."/>
        </authorList>
    </citation>
    <scope>NUCLEOTIDE SEQUENCE [LARGE SCALE GENOMIC DNA]</scope>
    <source>
        <strain evidence="4">cv. UVA1</strain>
    </source>
</reference>
<comment type="caution">
    <text evidence="3">The sequence shown here is derived from an EMBL/GenBank/DDBJ whole genome shotgun (WGS) entry which is preliminary data.</text>
</comment>